<evidence type="ECO:0000313" key="5">
    <source>
        <dbReference type="Proteomes" id="UP000676325"/>
    </source>
</evidence>
<dbReference type="InterPro" id="IPR059026">
    <property type="entry name" value="LpqB_N"/>
</dbReference>
<evidence type="ECO:0000313" key="4">
    <source>
        <dbReference type="EMBL" id="MBR7827407.1"/>
    </source>
</evidence>
<accession>A0A941EBJ1</accession>
<dbReference type="AlphaFoldDB" id="A0A941EBJ1"/>
<sequence length="630" mass="65064">MAGLAAVVAALASGCVSLQTNGPVATVADGDSGSSQVQIWPSPPTASESPTAIVTGFLAAARSGSANASIAEAYLNADMQRQWKSEMNTVLVLADDSETYPQAPGQNGSSADQGDSSAAAQIPAAGQAEQAAQDTDAGGSGTDVTEQVQGDLLGTVDSSGVYSASSGQVTYEFGLTDTKNGYRISSLPDGFGVLMERSDFESSYSRHNVYYENAQYGGKLIPAQIYLPSIDTDQELADAMAREVVQGVPDELGAAVQDPVQNAVLKSGVQFQGDGSAIVTIDSHGACAKDAGACEYLSQQLAVSLNSLSTKVTSVTVKDQSNNHEYSPPLDTTLTSYGLSQAPRGGQSAFYAIADDGEVEQVGTGNSVSSNEKSYGPAKSKFKEVAVNPVQADRAPQLALVGQDGTKVYVTRRQDTSGDLTQVYPGTATATGGTVGGLSWDAYGDLWFTVTQGGTTTVYRYGQNTLSQVAVTGLDGTITQVAAAPDGSRVAVGFKDSSGDSWISIGALSQNDGGWQLDLSAPDVVAADWSQINDFDWYNEDSLAVLGIQPNSQVLGLYQVYTDGSAVYDSLTEQPVEAGPPANADSFVWTAGSQPVAAAVNGGKHSLYQLSVEGVDAQLLTGVSGTSPSY</sequence>
<dbReference type="Pfam" id="PF25976">
    <property type="entry name" value="LpqB_N"/>
    <property type="match status" value="1"/>
</dbReference>
<organism evidence="4 5">
    <name type="scientific">Actinospica acidithermotolerans</name>
    <dbReference type="NCBI Taxonomy" id="2828514"/>
    <lineage>
        <taxon>Bacteria</taxon>
        <taxon>Bacillati</taxon>
        <taxon>Actinomycetota</taxon>
        <taxon>Actinomycetes</taxon>
        <taxon>Catenulisporales</taxon>
        <taxon>Actinospicaceae</taxon>
        <taxon>Actinospica</taxon>
    </lineage>
</organism>
<evidence type="ECO:0000256" key="2">
    <source>
        <dbReference type="SAM" id="SignalP"/>
    </source>
</evidence>
<keyword evidence="2" id="KW-0732">Signal</keyword>
<protein>
    <recommendedName>
        <fullName evidence="3">Lipoprotein LpqB N-terminal domain-containing protein</fullName>
    </recommendedName>
</protein>
<dbReference type="EMBL" id="JAGSOH010000034">
    <property type="protein sequence ID" value="MBR7827407.1"/>
    <property type="molecule type" value="Genomic_DNA"/>
</dbReference>
<dbReference type="SUPFAM" id="SSF50969">
    <property type="entry name" value="YVTN repeat-like/Quinoprotein amine dehydrogenase"/>
    <property type="match status" value="1"/>
</dbReference>
<dbReference type="InterPro" id="IPR011044">
    <property type="entry name" value="Quino_amine_DH_bsu"/>
</dbReference>
<keyword evidence="5" id="KW-1185">Reference proteome</keyword>
<reference evidence="4" key="1">
    <citation type="submission" date="2021-04" db="EMBL/GenBank/DDBJ databases">
        <title>Genome based classification of Actinospica acidithermotolerans sp. nov., an actinobacterium isolated from an Indonesian hot spring.</title>
        <authorList>
            <person name="Kusuma A.B."/>
            <person name="Putra K.E."/>
            <person name="Nafisah S."/>
            <person name="Loh J."/>
            <person name="Nouioui I."/>
            <person name="Goodfellow M."/>
        </authorList>
    </citation>
    <scope>NUCLEOTIDE SEQUENCE</scope>
    <source>
        <strain evidence="4">MGRD01-02</strain>
    </source>
</reference>
<evidence type="ECO:0000256" key="1">
    <source>
        <dbReference type="SAM" id="MobiDB-lite"/>
    </source>
</evidence>
<proteinExistence type="predicted"/>
<dbReference type="Gene3D" id="2.130.10.10">
    <property type="entry name" value="YVTN repeat-like/Quinoprotein amine dehydrogenase"/>
    <property type="match status" value="1"/>
</dbReference>
<feature type="region of interest" description="Disordered" evidence="1">
    <location>
        <begin position="98"/>
        <end position="145"/>
    </location>
</feature>
<feature type="signal peptide" evidence="2">
    <location>
        <begin position="1"/>
        <end position="18"/>
    </location>
</feature>
<name>A0A941EBJ1_9ACTN</name>
<gene>
    <name evidence="4" type="ORF">KDK95_13900</name>
</gene>
<comment type="caution">
    <text evidence="4">The sequence shown here is derived from an EMBL/GenBank/DDBJ whole genome shotgun (WGS) entry which is preliminary data.</text>
</comment>
<dbReference type="RefSeq" id="WP_212518551.1">
    <property type="nucleotide sequence ID" value="NZ_JAGSOH010000034.1"/>
</dbReference>
<evidence type="ECO:0000259" key="3">
    <source>
        <dbReference type="Pfam" id="PF25976"/>
    </source>
</evidence>
<feature type="chain" id="PRO_5039218915" description="Lipoprotein LpqB N-terminal domain-containing protein" evidence="2">
    <location>
        <begin position="19"/>
        <end position="630"/>
    </location>
</feature>
<dbReference type="InterPro" id="IPR015943">
    <property type="entry name" value="WD40/YVTN_repeat-like_dom_sf"/>
</dbReference>
<feature type="compositionally biased region" description="Low complexity" evidence="1">
    <location>
        <begin position="108"/>
        <end position="137"/>
    </location>
</feature>
<feature type="domain" description="Lipoprotein LpqB N-terminal" evidence="3">
    <location>
        <begin position="43"/>
        <end position="201"/>
    </location>
</feature>
<dbReference type="Proteomes" id="UP000676325">
    <property type="component" value="Unassembled WGS sequence"/>
</dbReference>